<feature type="domain" description="Putative zinc-finger" evidence="2">
    <location>
        <begin position="11"/>
        <end position="47"/>
    </location>
</feature>
<organism evidence="3 4">
    <name type="scientific">Lautropia mirabilis ATCC 51599</name>
    <dbReference type="NCBI Taxonomy" id="887898"/>
    <lineage>
        <taxon>Bacteria</taxon>
        <taxon>Pseudomonadati</taxon>
        <taxon>Pseudomonadota</taxon>
        <taxon>Betaproteobacteria</taxon>
        <taxon>Burkholderiales</taxon>
        <taxon>Burkholderiaceae</taxon>
        <taxon>Lautropia</taxon>
    </lineage>
</organism>
<comment type="caution">
    <text evidence="3">The sequence shown here is derived from an EMBL/GenBank/DDBJ whole genome shotgun (WGS) entry which is preliminary data.</text>
</comment>
<evidence type="ECO:0000256" key="1">
    <source>
        <dbReference type="SAM" id="MobiDB-lite"/>
    </source>
</evidence>
<dbReference type="RefSeq" id="WP_005675099.1">
    <property type="nucleotide sequence ID" value="NZ_CP146288.1"/>
</dbReference>
<sequence length="91" mass="10296">MKYEAPDNRKCLRVTRLISEAQDQDDALTLAERLRVRLHLLLCADCRHFKHNTEALHQIMKRYADINEDGQEAGSDAAPEDAGDAPRKPAP</sequence>
<dbReference type="InterPro" id="IPR027383">
    <property type="entry name" value="Znf_put"/>
</dbReference>
<proteinExistence type="predicted"/>
<name>E7S0Q4_9BURK</name>
<reference evidence="3 4" key="1">
    <citation type="submission" date="2010-12" db="EMBL/GenBank/DDBJ databases">
        <authorList>
            <person name="Muzny D."/>
            <person name="Qin X."/>
            <person name="Deng J."/>
            <person name="Jiang H."/>
            <person name="Liu Y."/>
            <person name="Qu J."/>
            <person name="Song X.-Z."/>
            <person name="Zhang L."/>
            <person name="Thornton R."/>
            <person name="Coyle M."/>
            <person name="Francisco L."/>
            <person name="Jackson L."/>
            <person name="Javaid M."/>
            <person name="Korchina V."/>
            <person name="Kovar C."/>
            <person name="Mata R."/>
            <person name="Mathew T."/>
            <person name="Ngo R."/>
            <person name="Nguyen L."/>
            <person name="Nguyen N."/>
            <person name="Okwuonu G."/>
            <person name="Ongeri F."/>
            <person name="Pham C."/>
            <person name="Simmons D."/>
            <person name="Wilczek-Boney K."/>
            <person name="Hale W."/>
            <person name="Jakkamsetti A."/>
            <person name="Pham P."/>
            <person name="Ruth R."/>
            <person name="San Lucas F."/>
            <person name="Warren J."/>
            <person name="Zhang J."/>
            <person name="Zhao Z."/>
            <person name="Zhou C."/>
            <person name="Zhu D."/>
            <person name="Lee S."/>
            <person name="Bess C."/>
            <person name="Blankenburg K."/>
            <person name="Forbes L."/>
            <person name="Fu Q."/>
            <person name="Gubbala S."/>
            <person name="Hirani K."/>
            <person name="Jayaseelan J.C."/>
            <person name="Lara F."/>
            <person name="Munidasa M."/>
            <person name="Palculict T."/>
            <person name="Patil S."/>
            <person name="Pu L.-L."/>
            <person name="Saada N."/>
            <person name="Tang L."/>
            <person name="Weissenberger G."/>
            <person name="Zhu Y."/>
            <person name="Hemphill L."/>
            <person name="Shang Y."/>
            <person name="Youmans B."/>
            <person name="Ayvaz T."/>
            <person name="Ross M."/>
            <person name="Santibanez J."/>
            <person name="Aqrawi P."/>
            <person name="Gross S."/>
            <person name="Joshi V."/>
            <person name="Fowler G."/>
            <person name="Nazareth L."/>
            <person name="Reid J."/>
            <person name="Worley K."/>
            <person name="Petrosino J."/>
            <person name="Highlander S."/>
            <person name="Gibbs R."/>
        </authorList>
    </citation>
    <scope>NUCLEOTIDE SEQUENCE [LARGE SCALE GENOMIC DNA]</scope>
    <source>
        <strain evidence="3 4">ATCC 51599</strain>
    </source>
</reference>
<evidence type="ECO:0000313" key="3">
    <source>
        <dbReference type="EMBL" id="EFV93719.1"/>
    </source>
</evidence>
<evidence type="ECO:0000259" key="2">
    <source>
        <dbReference type="Pfam" id="PF13490"/>
    </source>
</evidence>
<gene>
    <name evidence="3" type="ORF">HMPREF0551_2615</name>
</gene>
<accession>E7S0Q4</accession>
<protein>
    <recommendedName>
        <fullName evidence="2">Putative zinc-finger domain-containing protein</fullName>
    </recommendedName>
</protein>
<dbReference type="Pfam" id="PF13490">
    <property type="entry name" value="zf-HC2"/>
    <property type="match status" value="1"/>
</dbReference>
<dbReference type="Proteomes" id="UP000011021">
    <property type="component" value="Unassembled WGS sequence"/>
</dbReference>
<evidence type="ECO:0000313" key="4">
    <source>
        <dbReference type="Proteomes" id="UP000011021"/>
    </source>
</evidence>
<dbReference type="HOGENOM" id="CLU_179277_2_1_4"/>
<feature type="region of interest" description="Disordered" evidence="1">
    <location>
        <begin position="67"/>
        <end position="91"/>
    </location>
</feature>
<dbReference type="AlphaFoldDB" id="E7S0Q4"/>
<keyword evidence="4" id="KW-1185">Reference proteome</keyword>
<dbReference type="EMBL" id="AEQP01000024">
    <property type="protein sequence ID" value="EFV93719.1"/>
    <property type="molecule type" value="Genomic_DNA"/>
</dbReference>